<evidence type="ECO:0000313" key="4">
    <source>
        <dbReference type="Proteomes" id="UP000515563"/>
    </source>
</evidence>
<feature type="region of interest" description="Disordered" evidence="1">
    <location>
        <begin position="46"/>
        <end position="75"/>
    </location>
</feature>
<keyword evidence="2" id="KW-1133">Transmembrane helix</keyword>
<evidence type="ECO:0000256" key="1">
    <source>
        <dbReference type="SAM" id="MobiDB-lite"/>
    </source>
</evidence>
<accession>A0A7G6X595</accession>
<dbReference type="AlphaFoldDB" id="A0A7G6X595"/>
<feature type="transmembrane region" description="Helical" evidence="2">
    <location>
        <begin position="12"/>
        <end position="30"/>
    </location>
</feature>
<dbReference type="KEGG" id="kqi:F1D05_30170"/>
<evidence type="ECO:0000256" key="2">
    <source>
        <dbReference type="SAM" id="Phobius"/>
    </source>
</evidence>
<feature type="region of interest" description="Disordered" evidence="1">
    <location>
        <begin position="103"/>
        <end position="123"/>
    </location>
</feature>
<reference evidence="3 4" key="2">
    <citation type="journal article" date="2020" name="Microbiol. Resour. Announc.">
        <title>Antarctic desert soil bacteria exhibit high novel natural product potential, evaluated through long-read genome sequencing and comparative genomics.</title>
        <authorList>
            <person name="Benaud N."/>
            <person name="Edwards R.J."/>
            <person name="Amos T.G."/>
            <person name="D'Agostino P.M."/>
            <person name="Gutierrez-Chavez C."/>
            <person name="Montgomery K."/>
            <person name="Nicetic I."/>
            <person name="Ferrari B.C."/>
        </authorList>
    </citation>
    <scope>NUCLEOTIDE SEQUENCE [LARGE SCALE GENOMIC DNA]</scope>
    <source>
        <strain evidence="3 4">SPB151</strain>
    </source>
</reference>
<organism evidence="3 4">
    <name type="scientific">Kribbella qitaiheensis</name>
    <dbReference type="NCBI Taxonomy" id="1544730"/>
    <lineage>
        <taxon>Bacteria</taxon>
        <taxon>Bacillati</taxon>
        <taxon>Actinomycetota</taxon>
        <taxon>Actinomycetes</taxon>
        <taxon>Propionibacteriales</taxon>
        <taxon>Kribbellaceae</taxon>
        <taxon>Kribbella</taxon>
    </lineage>
</organism>
<keyword evidence="2" id="KW-0472">Membrane</keyword>
<feature type="compositionally biased region" description="Basic and acidic residues" evidence="1">
    <location>
        <begin position="106"/>
        <end position="123"/>
    </location>
</feature>
<gene>
    <name evidence="3" type="ORF">F1D05_30170</name>
</gene>
<dbReference type="EMBL" id="CP043661">
    <property type="protein sequence ID" value="QNE21410.1"/>
    <property type="molecule type" value="Genomic_DNA"/>
</dbReference>
<sequence>MTNLSRRTVTGLLAGGIIVFAAIWGVVVLWSPSVAGVLEVAPAISATDSPPVSPGVGSAATPNPEPSGSADGDRDDWSGIGWLGFGLLIPVVVVGGVILAKRRARATPDDPRPADPRRTPGLP</sequence>
<dbReference type="Proteomes" id="UP000515563">
    <property type="component" value="Chromosome"/>
</dbReference>
<proteinExistence type="predicted"/>
<reference evidence="4" key="1">
    <citation type="submission" date="2019-09" db="EMBL/GenBank/DDBJ databases">
        <title>Antimicrobial potential of Antarctic Bacteria.</title>
        <authorList>
            <person name="Benaud N."/>
            <person name="Edwards R.J."/>
            <person name="Ferrari B.C."/>
        </authorList>
    </citation>
    <scope>NUCLEOTIDE SEQUENCE [LARGE SCALE GENOMIC DNA]</scope>
    <source>
        <strain evidence="4">SPB151</strain>
    </source>
</reference>
<feature type="transmembrane region" description="Helical" evidence="2">
    <location>
        <begin position="80"/>
        <end position="100"/>
    </location>
</feature>
<keyword evidence="2" id="KW-0812">Transmembrane</keyword>
<dbReference type="RefSeq" id="WP_185443811.1">
    <property type="nucleotide sequence ID" value="NZ_CP043661.1"/>
</dbReference>
<evidence type="ECO:0000313" key="3">
    <source>
        <dbReference type="EMBL" id="QNE21410.1"/>
    </source>
</evidence>
<keyword evidence="4" id="KW-1185">Reference proteome</keyword>
<name>A0A7G6X595_9ACTN</name>
<protein>
    <submittedName>
        <fullName evidence="3">Uncharacterized protein</fullName>
    </submittedName>
</protein>